<dbReference type="OrthoDB" id="312752at2759"/>
<dbReference type="GO" id="GO:0098553">
    <property type="term" value="C:lumenal side of endoplasmic reticulum membrane"/>
    <property type="evidence" value="ECO:0007669"/>
    <property type="project" value="TreeGrafter"/>
</dbReference>
<evidence type="ECO:0000256" key="3">
    <source>
        <dbReference type="ARBA" id="ARBA00022692"/>
    </source>
</evidence>
<evidence type="ECO:0000313" key="9">
    <source>
        <dbReference type="Proteomes" id="UP000785679"/>
    </source>
</evidence>
<dbReference type="Pfam" id="PF04258">
    <property type="entry name" value="Peptidase_A22B"/>
    <property type="match status" value="1"/>
</dbReference>
<evidence type="ECO:0000256" key="7">
    <source>
        <dbReference type="SAM" id="Phobius"/>
    </source>
</evidence>
<dbReference type="GO" id="GO:0005765">
    <property type="term" value="C:lysosomal membrane"/>
    <property type="evidence" value="ECO:0007669"/>
    <property type="project" value="TreeGrafter"/>
</dbReference>
<dbReference type="EMBL" id="RRYP01007242">
    <property type="protein sequence ID" value="TNV80642.1"/>
    <property type="molecule type" value="Genomic_DNA"/>
</dbReference>
<feature type="transmembrane region" description="Helical" evidence="7">
    <location>
        <begin position="20"/>
        <end position="40"/>
    </location>
</feature>
<keyword evidence="5 7" id="KW-1133">Transmembrane helix</keyword>
<evidence type="ECO:0000256" key="2">
    <source>
        <dbReference type="ARBA" id="ARBA00006859"/>
    </source>
</evidence>
<accession>A0A8J8T379</accession>
<feature type="transmembrane region" description="Helical" evidence="7">
    <location>
        <begin position="188"/>
        <end position="204"/>
    </location>
</feature>
<reference evidence="8" key="1">
    <citation type="submission" date="2019-06" db="EMBL/GenBank/DDBJ databases">
        <authorList>
            <person name="Zheng W."/>
        </authorList>
    </citation>
    <scope>NUCLEOTIDE SEQUENCE</scope>
    <source>
        <strain evidence="8">QDHG01</strain>
    </source>
</reference>
<dbReference type="InterPro" id="IPR007369">
    <property type="entry name" value="Peptidase_A22B_SPP"/>
</dbReference>
<dbReference type="GO" id="GO:0042500">
    <property type="term" value="F:aspartic endopeptidase activity, intramembrane cleaving"/>
    <property type="evidence" value="ECO:0007669"/>
    <property type="project" value="InterPro"/>
</dbReference>
<comment type="caution">
    <text evidence="8">The sequence shown here is derived from an EMBL/GenBank/DDBJ whole genome shotgun (WGS) entry which is preliminary data.</text>
</comment>
<evidence type="ECO:0000256" key="5">
    <source>
        <dbReference type="ARBA" id="ARBA00022989"/>
    </source>
</evidence>
<feature type="transmembrane region" description="Helical" evidence="7">
    <location>
        <begin position="46"/>
        <end position="62"/>
    </location>
</feature>
<keyword evidence="3 7" id="KW-0812">Transmembrane</keyword>
<keyword evidence="6 7" id="KW-0472">Membrane</keyword>
<comment type="similarity">
    <text evidence="2">Belongs to the peptidase A22B family.</text>
</comment>
<evidence type="ECO:0000313" key="8">
    <source>
        <dbReference type="EMBL" id="TNV80642.1"/>
    </source>
</evidence>
<feature type="transmembrane region" description="Helical" evidence="7">
    <location>
        <begin position="74"/>
        <end position="94"/>
    </location>
</feature>
<sequence>MHLHHPRGLYVKKQYKLPIFGEVTVASMIGTAVGIVISSAWYFTKYWILNNVLAVFLALAFLKTLRLSKLAPGMLLLGLLFFYDIFWVFLSPYFTKGGKSVMVAVATGLDIPIKLVMPHLTSDFPSTNCSILGLGDILIPGIFIIFMARFGFEMVNTQAYFKGAMTAYSLSLLACYGSLWIFKAAQPALLYIVPGLFVAVIYLGKSRGEWQMLKDGIISNNPISYQNQALNEESDDPFRSTIKEIERGRNLGGASGQFELTRLSTGSKASTSINRV</sequence>
<name>A0A8J8T379_HALGN</name>
<gene>
    <name evidence="8" type="ORF">FGO68_gene7152</name>
</gene>
<dbReference type="Proteomes" id="UP000785679">
    <property type="component" value="Unassembled WGS sequence"/>
</dbReference>
<dbReference type="GO" id="GO:0098554">
    <property type="term" value="C:cytoplasmic side of endoplasmic reticulum membrane"/>
    <property type="evidence" value="ECO:0007669"/>
    <property type="project" value="TreeGrafter"/>
</dbReference>
<dbReference type="GO" id="GO:0033619">
    <property type="term" value="P:membrane protein proteolysis"/>
    <property type="evidence" value="ECO:0007669"/>
    <property type="project" value="TreeGrafter"/>
</dbReference>
<keyword evidence="4" id="KW-0378">Hydrolase</keyword>
<evidence type="ECO:0000256" key="6">
    <source>
        <dbReference type="ARBA" id="ARBA00023136"/>
    </source>
</evidence>
<protein>
    <submittedName>
        <fullName evidence="8">Uncharacterized protein</fullName>
    </submittedName>
</protein>
<evidence type="ECO:0000256" key="1">
    <source>
        <dbReference type="ARBA" id="ARBA00004127"/>
    </source>
</evidence>
<proteinExistence type="inferred from homology"/>
<dbReference type="SMART" id="SM00730">
    <property type="entry name" value="PSN"/>
    <property type="match status" value="1"/>
</dbReference>
<evidence type="ECO:0000256" key="4">
    <source>
        <dbReference type="ARBA" id="ARBA00022801"/>
    </source>
</evidence>
<dbReference type="GO" id="GO:0030660">
    <property type="term" value="C:Golgi-associated vesicle membrane"/>
    <property type="evidence" value="ECO:0007669"/>
    <property type="project" value="TreeGrafter"/>
</dbReference>
<feature type="transmembrane region" description="Helical" evidence="7">
    <location>
        <begin position="131"/>
        <end position="152"/>
    </location>
</feature>
<dbReference type="PANTHER" id="PTHR12174:SF103">
    <property type="entry name" value="INTRAMEMBRANE PROTEASE (IMPAS) FAMILY"/>
    <property type="match status" value="1"/>
</dbReference>
<organism evidence="8 9">
    <name type="scientific">Halteria grandinella</name>
    <dbReference type="NCBI Taxonomy" id="5974"/>
    <lineage>
        <taxon>Eukaryota</taxon>
        <taxon>Sar</taxon>
        <taxon>Alveolata</taxon>
        <taxon>Ciliophora</taxon>
        <taxon>Intramacronucleata</taxon>
        <taxon>Spirotrichea</taxon>
        <taxon>Stichotrichia</taxon>
        <taxon>Sporadotrichida</taxon>
        <taxon>Halteriidae</taxon>
        <taxon>Halteria</taxon>
    </lineage>
</organism>
<keyword evidence="9" id="KW-1185">Reference proteome</keyword>
<dbReference type="InterPro" id="IPR006639">
    <property type="entry name" value="Preselin/SPP"/>
</dbReference>
<dbReference type="PANTHER" id="PTHR12174">
    <property type="entry name" value="SIGNAL PEPTIDE PEPTIDASE"/>
    <property type="match status" value="1"/>
</dbReference>
<feature type="transmembrane region" description="Helical" evidence="7">
    <location>
        <begin position="164"/>
        <end position="182"/>
    </location>
</feature>
<comment type="subcellular location">
    <subcellularLocation>
        <location evidence="1">Endomembrane system</location>
        <topology evidence="1">Multi-pass membrane protein</topology>
    </subcellularLocation>
</comment>
<dbReference type="AlphaFoldDB" id="A0A8J8T379"/>